<feature type="transmembrane region" description="Helical" evidence="1">
    <location>
        <begin position="54"/>
        <end position="71"/>
    </location>
</feature>
<keyword evidence="1" id="KW-0812">Transmembrane</keyword>
<keyword evidence="1" id="KW-0472">Membrane</keyword>
<reference evidence="2 3" key="1">
    <citation type="submission" date="2021-04" db="EMBL/GenBank/DDBJ databases">
        <authorList>
            <person name="Pira H."/>
            <person name="Risdian C."/>
            <person name="Wink J."/>
        </authorList>
    </citation>
    <scope>NUCLEOTIDE SEQUENCE [LARGE SCALE GENOMIC DNA]</scope>
    <source>
        <strain evidence="2 3">WH131</strain>
    </source>
</reference>
<sequence length="173" mass="18136">MTPAAAFRGWCLALLLAVLVHNAEEAIALAIYPSAPTDLANATGFSIAIPSPGRIYAGLALFTFIPALVLLRARRNAAPGLVFMSCVIATMMAANAVVPHLAGALWMQSYQPGLVTALAFSLPAGVVFLHTARRAQWLSPGRWRAAVGLGAMLLPLVLFGFWALGELIAEIGG</sequence>
<dbReference type="Proteomes" id="UP000699975">
    <property type="component" value="Unassembled WGS sequence"/>
</dbReference>
<feature type="transmembrane region" description="Helical" evidence="1">
    <location>
        <begin position="78"/>
        <end position="98"/>
    </location>
</feature>
<evidence type="ECO:0000313" key="3">
    <source>
        <dbReference type="Proteomes" id="UP000699975"/>
    </source>
</evidence>
<dbReference type="Pfam" id="PF13787">
    <property type="entry name" value="HXXEE"/>
    <property type="match status" value="1"/>
</dbReference>
<keyword evidence="1" id="KW-1133">Transmembrane helix</keyword>
<feature type="transmembrane region" description="Helical" evidence="1">
    <location>
        <begin position="110"/>
        <end position="131"/>
    </location>
</feature>
<feature type="transmembrane region" description="Helical" evidence="1">
    <location>
        <begin position="143"/>
        <end position="164"/>
    </location>
</feature>
<name>A0ABS6SLJ5_9SPHN</name>
<evidence type="ECO:0000256" key="1">
    <source>
        <dbReference type="SAM" id="Phobius"/>
    </source>
</evidence>
<proteinExistence type="predicted"/>
<keyword evidence="3" id="KW-1185">Reference proteome</keyword>
<gene>
    <name evidence="2" type="ORF">KCG45_03920</name>
</gene>
<accession>A0ABS6SLJ5</accession>
<dbReference type="EMBL" id="JAGSPB010000001">
    <property type="protein sequence ID" value="MBV7265313.1"/>
    <property type="molecule type" value="Genomic_DNA"/>
</dbReference>
<comment type="caution">
    <text evidence="2">The sequence shown here is derived from an EMBL/GenBank/DDBJ whole genome shotgun (WGS) entry which is preliminary data.</text>
</comment>
<dbReference type="InterPro" id="IPR025671">
    <property type="entry name" value="HXXEE"/>
</dbReference>
<evidence type="ECO:0000313" key="2">
    <source>
        <dbReference type="EMBL" id="MBV7265313.1"/>
    </source>
</evidence>
<dbReference type="RefSeq" id="WP_218315790.1">
    <property type="nucleotide sequence ID" value="NZ_JAGSPB010000001.1"/>
</dbReference>
<protein>
    <submittedName>
        <fullName evidence="2">HXXEE domain-containing protein</fullName>
    </submittedName>
</protein>
<organism evidence="2 3">
    <name type="scientific">Erythrobacter ani</name>
    <dbReference type="NCBI Taxonomy" id="2827235"/>
    <lineage>
        <taxon>Bacteria</taxon>
        <taxon>Pseudomonadati</taxon>
        <taxon>Pseudomonadota</taxon>
        <taxon>Alphaproteobacteria</taxon>
        <taxon>Sphingomonadales</taxon>
        <taxon>Erythrobacteraceae</taxon>
        <taxon>Erythrobacter/Porphyrobacter group</taxon>
        <taxon>Erythrobacter</taxon>
    </lineage>
</organism>